<evidence type="ECO:0000313" key="2">
    <source>
        <dbReference type="Proteomes" id="UP001165064"/>
    </source>
</evidence>
<name>A0ACB5T3R1_AMBMO</name>
<reference evidence="1" key="1">
    <citation type="submission" date="2023-04" db="EMBL/GenBank/DDBJ databases">
        <title>Ambrosiozyma monospora NBRC 10751.</title>
        <authorList>
            <person name="Ichikawa N."/>
            <person name="Sato H."/>
            <person name="Tonouchi N."/>
        </authorList>
    </citation>
    <scope>NUCLEOTIDE SEQUENCE</scope>
    <source>
        <strain evidence="1">NBRC 10751</strain>
    </source>
</reference>
<accession>A0ACB5T3R1</accession>
<protein>
    <submittedName>
        <fullName evidence="1">Unnamed protein product</fullName>
    </submittedName>
</protein>
<gene>
    <name evidence="1" type="ORF">Amon02_000448100</name>
</gene>
<keyword evidence="2" id="KW-1185">Reference proteome</keyword>
<proteinExistence type="predicted"/>
<dbReference type="Proteomes" id="UP001165064">
    <property type="component" value="Unassembled WGS sequence"/>
</dbReference>
<sequence>MDDKDTHEFEEKVKDFEDSKLLNTFNYSIAVERAWLFKTESEEVISFFENSGEQVEETVFFDFLRNLKFHGEMDTDECVCFENILSASSLNFEMLVKLYQSLLYKFKVDLNTKASTKRLQKLHLMTDELNALKLRVVRLAKMVGLLTDLPKLATSTPYMLELKETLEGHARTIEEMIDSIKNLIDLTFNQVAANTNKYMFLLALVSMVFLPMSFVTSFFGMNYFSAPLHHIGVFWASSISLTIFTVCFVGFPTIKRALSDSFRWASKIYKCFSLSVAFFRQAMELQLKKKRSQNESPTSTTTTQSHTRTQIQGSGTDVVQARSSTGQAVRPSISSNSRQGSSNNDVNSNHITTQPNMTNALNTPASSRTNTESILSRPNDYSSQSRVTARQSNFNLDIQNQDCTSASWGSDENV</sequence>
<comment type="caution">
    <text evidence="1">The sequence shown here is derived from an EMBL/GenBank/DDBJ whole genome shotgun (WGS) entry which is preliminary data.</text>
</comment>
<organism evidence="1 2">
    <name type="scientific">Ambrosiozyma monospora</name>
    <name type="common">Yeast</name>
    <name type="synonym">Endomycopsis monosporus</name>
    <dbReference type="NCBI Taxonomy" id="43982"/>
    <lineage>
        <taxon>Eukaryota</taxon>
        <taxon>Fungi</taxon>
        <taxon>Dikarya</taxon>
        <taxon>Ascomycota</taxon>
        <taxon>Saccharomycotina</taxon>
        <taxon>Pichiomycetes</taxon>
        <taxon>Pichiales</taxon>
        <taxon>Pichiaceae</taxon>
        <taxon>Ambrosiozyma</taxon>
    </lineage>
</organism>
<evidence type="ECO:0000313" key="1">
    <source>
        <dbReference type="EMBL" id="GME80491.1"/>
    </source>
</evidence>
<dbReference type="EMBL" id="BSXS01003089">
    <property type="protein sequence ID" value="GME80491.1"/>
    <property type="molecule type" value="Genomic_DNA"/>
</dbReference>